<dbReference type="SUPFAM" id="SSF81383">
    <property type="entry name" value="F-box domain"/>
    <property type="match status" value="1"/>
</dbReference>
<feature type="domain" description="At1g61320/AtMIF1 LRR" evidence="2">
    <location>
        <begin position="370"/>
        <end position="461"/>
    </location>
</feature>
<dbReference type="EMBL" id="BMAC01000122">
    <property type="protein sequence ID" value="GFP86231.1"/>
    <property type="molecule type" value="Genomic_DNA"/>
</dbReference>
<reference evidence="4" key="1">
    <citation type="submission" date="2020-07" db="EMBL/GenBank/DDBJ databases">
        <title>Ethylene signaling mediates host invasion by parasitic plants.</title>
        <authorList>
            <person name="Yoshida S."/>
        </authorList>
    </citation>
    <scope>NUCLEOTIDE SEQUENCE</scope>
    <source>
        <strain evidence="4">Okayama</strain>
    </source>
</reference>
<dbReference type="Pfam" id="PF24758">
    <property type="entry name" value="LRR_At5g56370"/>
    <property type="match status" value="1"/>
</dbReference>
<dbReference type="InterPro" id="IPR053772">
    <property type="entry name" value="At1g61320/At1g61330-like"/>
</dbReference>
<proteinExistence type="predicted"/>
<evidence type="ECO:0000313" key="4">
    <source>
        <dbReference type="EMBL" id="GFP86231.1"/>
    </source>
</evidence>
<evidence type="ECO:0000259" key="1">
    <source>
        <dbReference type="Pfam" id="PF00646"/>
    </source>
</evidence>
<evidence type="ECO:0000259" key="2">
    <source>
        <dbReference type="Pfam" id="PF23622"/>
    </source>
</evidence>
<comment type="caution">
    <text evidence="4">The sequence shown here is derived from an EMBL/GenBank/DDBJ whole genome shotgun (WGS) entry which is preliminary data.</text>
</comment>
<feature type="domain" description="F-box" evidence="1">
    <location>
        <begin position="22"/>
        <end position="60"/>
    </location>
</feature>
<dbReference type="Gene3D" id="3.80.10.10">
    <property type="entry name" value="Ribonuclease Inhibitor"/>
    <property type="match status" value="1"/>
</dbReference>
<organism evidence="4 5">
    <name type="scientific">Phtheirospermum japonicum</name>
    <dbReference type="NCBI Taxonomy" id="374723"/>
    <lineage>
        <taxon>Eukaryota</taxon>
        <taxon>Viridiplantae</taxon>
        <taxon>Streptophyta</taxon>
        <taxon>Embryophyta</taxon>
        <taxon>Tracheophyta</taxon>
        <taxon>Spermatophyta</taxon>
        <taxon>Magnoliopsida</taxon>
        <taxon>eudicotyledons</taxon>
        <taxon>Gunneridae</taxon>
        <taxon>Pentapetalae</taxon>
        <taxon>asterids</taxon>
        <taxon>lamiids</taxon>
        <taxon>Lamiales</taxon>
        <taxon>Orobanchaceae</taxon>
        <taxon>Orobanchaceae incertae sedis</taxon>
        <taxon>Phtheirospermum</taxon>
    </lineage>
</organism>
<dbReference type="Pfam" id="PF00646">
    <property type="entry name" value="F-box"/>
    <property type="match status" value="1"/>
</dbReference>
<dbReference type="SUPFAM" id="SSF52047">
    <property type="entry name" value="RNI-like"/>
    <property type="match status" value="1"/>
</dbReference>
<dbReference type="PANTHER" id="PTHR34145">
    <property type="entry name" value="OS02G0105600 PROTEIN"/>
    <property type="match status" value="1"/>
</dbReference>
<gene>
    <name evidence="4" type="ORF">PHJA_000766900</name>
</gene>
<dbReference type="OrthoDB" id="913041at2759"/>
<sequence length="663" mass="75247">MEQIVAKRAKVVAEKNNSDDRISSLPDHILHQVISLLPPRYATATSVLSHRWETIWLSFPVIDLDESDFSNREKLCSCLKSTSSRHNLSNLQTLRLRINLYCNPQINRSVYEFINTVLPDGKILKELEIGLTNCLISSQQDICVPEIICIRPKETFSSCSNLVSLRVDGCRFIGCPRVDLPKLKALHLKNMFIHEEFLVDLIHACPIVETLSIKFCFRIQNLRICHRIIKNLVLGFRDDLETLELNLPGVKCIKFHALAKSVTREGLLKVLGYQNSKKVLAQNLETLCLERLVLEPDVLHNLISIFPKMVKLDVNFCDVLGRALLNSETLMSLEMNKCTLLDEVDIGASNLQNVNYVHNPKGIQFNHETLMYVRRLSLDSIDVEHEILWINSSNFPALVSLKLGFCSNMKQLRIASNKLESLDVHRCGDLVYCMIVAPQLLNFTYSGKVVHMAHLEASKKLRVTLKLEDANCGHEHVEFVNKFVGFLQKVGASAANMAIEMGYSCTECLTMIKAIQVPPTSLVQHLKFDSWPDAMGLRDLVSCLLGISIYCNNLSINLGWLSLTLKFQEIKWKEACVRKTNLARIEDHLVRVEMKNFIGSAEEVGLVEFLVGMARHMQHMIIWMKKGKEDDATRKCLEACRRKLHPFNIVSHGGCVSFSRNAL</sequence>
<dbReference type="AlphaFoldDB" id="A0A830BVT2"/>
<accession>A0A830BVT2</accession>
<dbReference type="InterPro" id="IPR055411">
    <property type="entry name" value="LRR_FXL15/At3g58940/PEG3-like"/>
</dbReference>
<evidence type="ECO:0000259" key="3">
    <source>
        <dbReference type="Pfam" id="PF24758"/>
    </source>
</evidence>
<dbReference type="InterPro" id="IPR001810">
    <property type="entry name" value="F-box_dom"/>
</dbReference>
<dbReference type="PANTHER" id="PTHR34145:SF51">
    <property type="entry name" value="FBD DOMAIN-CONTAINING PROTEIN"/>
    <property type="match status" value="1"/>
</dbReference>
<feature type="domain" description="F-box/LRR-repeat protein 15/At3g58940/PEG3-like LRR" evidence="3">
    <location>
        <begin position="153"/>
        <end position="236"/>
    </location>
</feature>
<dbReference type="InterPro" id="IPR036047">
    <property type="entry name" value="F-box-like_dom_sf"/>
</dbReference>
<protein>
    <submittedName>
        <fullName evidence="4">Putative F-box/FBD/LRR-repeat protein at5g44950</fullName>
    </submittedName>
</protein>
<dbReference type="InterPro" id="IPR055357">
    <property type="entry name" value="LRR_At1g61320_AtMIF1"/>
</dbReference>
<dbReference type="InterPro" id="IPR032675">
    <property type="entry name" value="LRR_dom_sf"/>
</dbReference>
<dbReference type="Pfam" id="PF23622">
    <property type="entry name" value="LRR_At1g61320_AtMIF1"/>
    <property type="match status" value="1"/>
</dbReference>
<keyword evidence="5" id="KW-1185">Reference proteome</keyword>
<evidence type="ECO:0000313" key="5">
    <source>
        <dbReference type="Proteomes" id="UP000653305"/>
    </source>
</evidence>
<dbReference type="Proteomes" id="UP000653305">
    <property type="component" value="Unassembled WGS sequence"/>
</dbReference>
<name>A0A830BVT2_9LAMI</name>